<evidence type="ECO:0000313" key="2">
    <source>
        <dbReference type="Proteomes" id="UP000182060"/>
    </source>
</evidence>
<organism evidence="1 2">
    <name type="scientific">Polynucleobacter asymbioticus</name>
    <dbReference type="NCBI Taxonomy" id="576611"/>
    <lineage>
        <taxon>Bacteria</taxon>
        <taxon>Pseudomonadati</taxon>
        <taxon>Pseudomonadota</taxon>
        <taxon>Betaproteobacteria</taxon>
        <taxon>Burkholderiales</taxon>
        <taxon>Burkholderiaceae</taxon>
        <taxon>Polynucleobacter</taxon>
    </lineage>
</organism>
<evidence type="ECO:0000313" key="1">
    <source>
        <dbReference type="EMBL" id="APC01331.1"/>
    </source>
</evidence>
<dbReference type="Proteomes" id="UP000182060">
    <property type="component" value="Chromosome"/>
</dbReference>
<accession>A0AAC9NHV1</accession>
<name>A0AAC9NHV1_9BURK</name>
<sequence>MARIQPVISHTNRDTCISVSWYNLAFHIGTCTVTGGNLLTFTGTHGFVSADIGQVAYFTPTGGTTGLYTIATVPSGSSLTAIPMGFTATNVGSVACSVGDIGGTYSQGDAALDRTLQVHGTFGASGSISMFGSNDAANWYVSSDNTGALLNVTSIKVRNVFDGPLYYAPIVTAGDATTNLNSIMVFRIQLPRPAL</sequence>
<gene>
    <name evidence="1" type="ORF">AOC25_06755</name>
</gene>
<dbReference type="EMBL" id="CP015017">
    <property type="protein sequence ID" value="APC01331.1"/>
    <property type="molecule type" value="Genomic_DNA"/>
</dbReference>
<protein>
    <submittedName>
        <fullName evidence="1">Uncharacterized protein</fullName>
    </submittedName>
</protein>
<proteinExistence type="predicted"/>
<reference evidence="1" key="1">
    <citation type="journal article" date="2017" name="Appl. Environ. Microbiol.">
        <title>Microdiversification of a pelagic Polynucleobacter species is mainly driven by acquisition of genomic islands from a partially interspecific gene pool.</title>
        <authorList>
            <person name="Hoetzinger M."/>
            <person name="Hahn M.W."/>
            <person name="Jezberova J."/>
            <person name="Schmidt J."/>
            <person name="Koll U."/>
        </authorList>
    </citation>
    <scope>NUCLEOTIDE SEQUENCE</scope>
    <source>
        <strain evidence="1">MWH-RechtKol4</strain>
    </source>
</reference>
<dbReference type="RefSeq" id="WP_071539336.1">
    <property type="nucleotide sequence ID" value="NZ_CP015016.1"/>
</dbReference>
<dbReference type="AlphaFoldDB" id="A0AAC9NHV1"/>